<proteinExistence type="predicted"/>
<dbReference type="RefSeq" id="WP_343804781.1">
    <property type="nucleotide sequence ID" value="NZ_BAAAET010000002.1"/>
</dbReference>
<feature type="transmembrane region" description="Helical" evidence="1">
    <location>
        <begin position="46"/>
        <end position="66"/>
    </location>
</feature>
<dbReference type="Proteomes" id="UP001499915">
    <property type="component" value="Unassembled WGS sequence"/>
</dbReference>
<keyword evidence="3" id="KW-1185">Reference proteome</keyword>
<evidence type="ECO:0008006" key="4">
    <source>
        <dbReference type="Google" id="ProtNLM"/>
    </source>
</evidence>
<comment type="caution">
    <text evidence="2">The sequence shown here is derived from an EMBL/GenBank/DDBJ whole genome shotgun (WGS) entry which is preliminary data.</text>
</comment>
<protein>
    <recommendedName>
        <fullName evidence="4">DUF997 family protein</fullName>
    </recommendedName>
</protein>
<dbReference type="EMBL" id="BAAAET010000002">
    <property type="protein sequence ID" value="GAA0690417.1"/>
    <property type="molecule type" value="Genomic_DNA"/>
</dbReference>
<name>A0ABN1I5N8_9GAMM</name>
<organism evidence="2 3">
    <name type="scientific">Marinobacterium maritimum</name>
    <dbReference type="NCBI Taxonomy" id="500162"/>
    <lineage>
        <taxon>Bacteria</taxon>
        <taxon>Pseudomonadati</taxon>
        <taxon>Pseudomonadota</taxon>
        <taxon>Gammaproteobacteria</taxon>
        <taxon>Oceanospirillales</taxon>
        <taxon>Oceanospirillaceae</taxon>
        <taxon>Marinobacterium</taxon>
    </lineage>
</organism>
<sequence length="82" mass="8695">MLNMLSIKSVSIAMAVNICIIAAVIVNGSGWAALMDAEVVLGFIAYAWPFLLPMVLILTPLVALVVEGGFALFEKDPDAEES</sequence>
<evidence type="ECO:0000313" key="3">
    <source>
        <dbReference type="Proteomes" id="UP001499915"/>
    </source>
</evidence>
<keyword evidence="1" id="KW-1133">Transmembrane helix</keyword>
<feature type="transmembrane region" description="Helical" evidence="1">
    <location>
        <begin position="12"/>
        <end position="34"/>
    </location>
</feature>
<accession>A0ABN1I5N8</accession>
<gene>
    <name evidence="2" type="ORF">GCM10009104_16420</name>
</gene>
<evidence type="ECO:0000256" key="1">
    <source>
        <dbReference type="SAM" id="Phobius"/>
    </source>
</evidence>
<reference evidence="2 3" key="1">
    <citation type="journal article" date="2019" name="Int. J. Syst. Evol. Microbiol.">
        <title>The Global Catalogue of Microorganisms (GCM) 10K type strain sequencing project: providing services to taxonomists for standard genome sequencing and annotation.</title>
        <authorList>
            <consortium name="The Broad Institute Genomics Platform"/>
            <consortium name="The Broad Institute Genome Sequencing Center for Infectious Disease"/>
            <person name="Wu L."/>
            <person name="Ma J."/>
        </authorList>
    </citation>
    <scope>NUCLEOTIDE SEQUENCE [LARGE SCALE GENOMIC DNA]</scope>
    <source>
        <strain evidence="2 3">JCM 15134</strain>
    </source>
</reference>
<evidence type="ECO:0000313" key="2">
    <source>
        <dbReference type="EMBL" id="GAA0690417.1"/>
    </source>
</evidence>
<keyword evidence="1" id="KW-0472">Membrane</keyword>
<keyword evidence="1" id="KW-0812">Transmembrane</keyword>